<gene>
    <name evidence="3" type="ORF">RBR11_03900</name>
</gene>
<accession>A0ABU0XH79</accession>
<keyword evidence="4" id="KW-1185">Reference proteome</keyword>
<feature type="transmembrane region" description="Helical" evidence="2">
    <location>
        <begin position="93"/>
        <end position="121"/>
    </location>
</feature>
<sequence>MAVVTDAGAPGSEGAKPRRARAPRGLVQKLGSIILGFEAVVVALGGLTVFGLKALGPDIAPWWGIVGGAVVSVAMLVAAGLMGSRAGIVMGWILQVVVLLSSFVVTAMLLVAIVFGGMWAYAMIVGGRADRAARAAAAHPEAPAHPTESD</sequence>
<evidence type="ECO:0000313" key="4">
    <source>
        <dbReference type="Proteomes" id="UP001230289"/>
    </source>
</evidence>
<dbReference type="Proteomes" id="UP001230289">
    <property type="component" value="Unassembled WGS sequence"/>
</dbReference>
<evidence type="ECO:0000313" key="3">
    <source>
        <dbReference type="EMBL" id="MDQ4213050.1"/>
    </source>
</evidence>
<feature type="transmembrane region" description="Helical" evidence="2">
    <location>
        <begin position="26"/>
        <end position="50"/>
    </location>
</feature>
<keyword evidence="2" id="KW-0472">Membrane</keyword>
<feature type="region of interest" description="Disordered" evidence="1">
    <location>
        <begin position="1"/>
        <end position="20"/>
    </location>
</feature>
<evidence type="ECO:0000256" key="2">
    <source>
        <dbReference type="SAM" id="Phobius"/>
    </source>
</evidence>
<evidence type="ECO:0000256" key="1">
    <source>
        <dbReference type="SAM" id="MobiDB-lite"/>
    </source>
</evidence>
<dbReference type="InterPro" id="IPR025327">
    <property type="entry name" value="DUF4233"/>
</dbReference>
<name>A0ABU0XH79_9MICO</name>
<organism evidence="3 4">
    <name type="scientific">Microbacterium capsulatum</name>
    <dbReference type="NCBI Taxonomy" id="3041921"/>
    <lineage>
        <taxon>Bacteria</taxon>
        <taxon>Bacillati</taxon>
        <taxon>Actinomycetota</taxon>
        <taxon>Actinomycetes</taxon>
        <taxon>Micrococcales</taxon>
        <taxon>Microbacteriaceae</taxon>
        <taxon>Microbacterium</taxon>
    </lineage>
</organism>
<dbReference type="Pfam" id="PF14017">
    <property type="entry name" value="DUF4233"/>
    <property type="match status" value="1"/>
</dbReference>
<reference evidence="3 4" key="1">
    <citation type="submission" date="2023-08" db="EMBL/GenBank/DDBJ databases">
        <title>Microbacterium sp. nov., isolated from a waste landfill.</title>
        <authorList>
            <person name="Wen W."/>
        </authorList>
    </citation>
    <scope>NUCLEOTIDE SEQUENCE [LARGE SCALE GENOMIC DNA]</scope>
    <source>
        <strain evidence="3 4">ASV81</strain>
    </source>
</reference>
<protein>
    <submittedName>
        <fullName evidence="3">DUF4233 domain-containing protein</fullName>
    </submittedName>
</protein>
<keyword evidence="2" id="KW-0812">Transmembrane</keyword>
<dbReference type="RefSeq" id="WP_308487993.1">
    <property type="nucleotide sequence ID" value="NZ_JAVFCB010000002.1"/>
</dbReference>
<comment type="caution">
    <text evidence="3">The sequence shown here is derived from an EMBL/GenBank/DDBJ whole genome shotgun (WGS) entry which is preliminary data.</text>
</comment>
<feature type="transmembrane region" description="Helical" evidence="2">
    <location>
        <begin position="62"/>
        <end position="81"/>
    </location>
</feature>
<keyword evidence="2" id="KW-1133">Transmembrane helix</keyword>
<proteinExistence type="predicted"/>
<dbReference type="EMBL" id="JAVFCB010000002">
    <property type="protein sequence ID" value="MDQ4213050.1"/>
    <property type="molecule type" value="Genomic_DNA"/>
</dbReference>